<gene>
    <name evidence="3" type="ORF">H6P81_003177</name>
</gene>
<feature type="domain" description="R13L1/DRL21-like LRR repeat region" evidence="2">
    <location>
        <begin position="203"/>
        <end position="324"/>
    </location>
</feature>
<proteinExistence type="predicted"/>
<dbReference type="InterPro" id="IPR044974">
    <property type="entry name" value="Disease_R_plants"/>
</dbReference>
<keyword evidence="4" id="KW-1185">Reference proteome</keyword>
<organism evidence="3 4">
    <name type="scientific">Aristolochia fimbriata</name>
    <name type="common">White veined hardy Dutchman's pipe vine</name>
    <dbReference type="NCBI Taxonomy" id="158543"/>
    <lineage>
        <taxon>Eukaryota</taxon>
        <taxon>Viridiplantae</taxon>
        <taxon>Streptophyta</taxon>
        <taxon>Embryophyta</taxon>
        <taxon>Tracheophyta</taxon>
        <taxon>Spermatophyta</taxon>
        <taxon>Magnoliopsida</taxon>
        <taxon>Magnoliidae</taxon>
        <taxon>Piperales</taxon>
        <taxon>Aristolochiaceae</taxon>
        <taxon>Aristolochia</taxon>
    </lineage>
</organism>
<dbReference type="Proteomes" id="UP000825729">
    <property type="component" value="Unassembled WGS sequence"/>
</dbReference>
<evidence type="ECO:0000259" key="2">
    <source>
        <dbReference type="Pfam" id="PF25019"/>
    </source>
</evidence>
<dbReference type="Pfam" id="PF23559">
    <property type="entry name" value="WHD_DRP"/>
    <property type="match status" value="1"/>
</dbReference>
<dbReference type="Pfam" id="PF25019">
    <property type="entry name" value="LRR_R13L1-DRL21"/>
    <property type="match status" value="1"/>
</dbReference>
<dbReference type="InterPro" id="IPR042197">
    <property type="entry name" value="Apaf_helical"/>
</dbReference>
<dbReference type="EMBL" id="JAINDJ010000002">
    <property type="protein sequence ID" value="KAG9458669.1"/>
    <property type="molecule type" value="Genomic_DNA"/>
</dbReference>
<dbReference type="GO" id="GO:0098542">
    <property type="term" value="P:defense response to other organism"/>
    <property type="evidence" value="ECO:0007669"/>
    <property type="project" value="TreeGrafter"/>
</dbReference>
<dbReference type="InterPro" id="IPR027417">
    <property type="entry name" value="P-loop_NTPase"/>
</dbReference>
<reference evidence="3 4" key="1">
    <citation type="submission" date="2021-07" db="EMBL/GenBank/DDBJ databases">
        <title>The Aristolochia fimbriata genome: insights into angiosperm evolution, floral development and chemical biosynthesis.</title>
        <authorList>
            <person name="Jiao Y."/>
        </authorList>
    </citation>
    <scope>NUCLEOTIDE SEQUENCE [LARGE SCALE GENOMIC DNA]</scope>
    <source>
        <strain evidence="3">IBCAS-2021</strain>
        <tissue evidence="3">Leaf</tissue>
    </source>
</reference>
<feature type="domain" description="Disease resistance protein winged helix" evidence="1">
    <location>
        <begin position="81"/>
        <end position="127"/>
    </location>
</feature>
<dbReference type="SUPFAM" id="SSF52058">
    <property type="entry name" value="L domain-like"/>
    <property type="match status" value="1"/>
</dbReference>
<protein>
    <recommendedName>
        <fullName evidence="5">NB-ARC domain-containing protein</fullName>
    </recommendedName>
</protein>
<comment type="caution">
    <text evidence="3">The sequence shown here is derived from an EMBL/GenBank/DDBJ whole genome shotgun (WGS) entry which is preliminary data.</text>
</comment>
<dbReference type="Gene3D" id="1.10.8.430">
    <property type="entry name" value="Helical domain of apoptotic protease-activating factors"/>
    <property type="match status" value="1"/>
</dbReference>
<dbReference type="InterPro" id="IPR056789">
    <property type="entry name" value="LRR_R13L1-DRL21"/>
</dbReference>
<sequence>MAGELTSIGYEIVKKCKGLPLAVKTLAGCLQGESNVYVWNKILQSKTWNLPDDQNDIIGALKVSFNYLPAHLKLCFSYCSIFPNGYEFDKYELVLMWSAAGFVLATGGIPSETLGAQYFDDLVSRYLDLSWTHIRSLPERIGTLKFLQTLKLNGCSELLQLPATMGISGASFKLMEMPLGMAMLIELQTLSKFVLRKKTPCGISDLMGMRKLRGTLSISKFENIASVEEARAARMKETFDLQGLELSWTDSNDIFGNGLEEEVVEVLRPPKELKYLSIFCFKSRTLPTWLSCLSHLESIRLFNCRKCKSIPSLASLPRLKKLVMIGLYELKHIEHNLCQDGEGAFPCLLEFEITNCQTLVELPYLPSTLKNTSLQDDANNFFNISITSASGWFQSLTALNKLEIRHMSELQSLSSEGILNGFISLQDLVISDCPGLMALPGLESMAEEELPTMLKELRISACRNLKSKSA</sequence>
<dbReference type="GO" id="GO:0043531">
    <property type="term" value="F:ADP binding"/>
    <property type="evidence" value="ECO:0007669"/>
    <property type="project" value="InterPro"/>
</dbReference>
<evidence type="ECO:0008006" key="5">
    <source>
        <dbReference type="Google" id="ProtNLM"/>
    </source>
</evidence>
<dbReference type="AlphaFoldDB" id="A0AAV7FCE7"/>
<dbReference type="SUPFAM" id="SSF52540">
    <property type="entry name" value="P-loop containing nucleoside triphosphate hydrolases"/>
    <property type="match status" value="1"/>
</dbReference>
<dbReference type="PANTHER" id="PTHR23155:SF1071">
    <property type="entry name" value="DISEASE RESISTANCE RPP13-LIKE PROTEIN 1"/>
    <property type="match status" value="1"/>
</dbReference>
<dbReference type="InterPro" id="IPR058922">
    <property type="entry name" value="WHD_DRP"/>
</dbReference>
<evidence type="ECO:0000313" key="3">
    <source>
        <dbReference type="EMBL" id="KAG9458669.1"/>
    </source>
</evidence>
<dbReference type="InterPro" id="IPR032675">
    <property type="entry name" value="LRR_dom_sf"/>
</dbReference>
<accession>A0AAV7FCE7</accession>
<dbReference type="Gene3D" id="3.80.10.10">
    <property type="entry name" value="Ribonuclease Inhibitor"/>
    <property type="match status" value="2"/>
</dbReference>
<dbReference type="PANTHER" id="PTHR23155">
    <property type="entry name" value="DISEASE RESISTANCE PROTEIN RP"/>
    <property type="match status" value="1"/>
</dbReference>
<evidence type="ECO:0000313" key="4">
    <source>
        <dbReference type="Proteomes" id="UP000825729"/>
    </source>
</evidence>
<name>A0AAV7FCE7_ARIFI</name>
<evidence type="ECO:0000259" key="1">
    <source>
        <dbReference type="Pfam" id="PF23559"/>
    </source>
</evidence>